<evidence type="ECO:0000313" key="1">
    <source>
        <dbReference type="EMBL" id="CDW20793.1"/>
    </source>
</evidence>
<protein>
    <submittedName>
        <fullName evidence="1">Uncharacterized protein</fullName>
    </submittedName>
</protein>
<feature type="non-terminal residue" evidence="1">
    <location>
        <position position="1"/>
    </location>
</feature>
<sequence>FLLSSKRVFTSSLRSDCVPTRRTGVFLEDRFFSSGIHFSLIFLKEVGDTTEKQRIKTSVLGYTKGRKSSKSS</sequence>
<reference evidence="1" key="1">
    <citation type="submission" date="2014-05" db="EMBL/GenBank/DDBJ databases">
        <authorList>
            <person name="Chronopoulou M."/>
        </authorList>
    </citation>
    <scope>NUCLEOTIDE SEQUENCE</scope>
    <source>
        <tissue evidence="1">Whole organism</tissue>
    </source>
</reference>
<dbReference type="EMBL" id="HACA01003432">
    <property type="protein sequence ID" value="CDW20793.1"/>
    <property type="molecule type" value="Transcribed_RNA"/>
</dbReference>
<name>A0A0K2T430_LEPSM</name>
<organism evidence="1">
    <name type="scientific">Lepeophtheirus salmonis</name>
    <name type="common">Salmon louse</name>
    <name type="synonym">Caligus salmonis</name>
    <dbReference type="NCBI Taxonomy" id="72036"/>
    <lineage>
        <taxon>Eukaryota</taxon>
        <taxon>Metazoa</taxon>
        <taxon>Ecdysozoa</taxon>
        <taxon>Arthropoda</taxon>
        <taxon>Crustacea</taxon>
        <taxon>Multicrustacea</taxon>
        <taxon>Hexanauplia</taxon>
        <taxon>Copepoda</taxon>
        <taxon>Siphonostomatoida</taxon>
        <taxon>Caligidae</taxon>
        <taxon>Lepeophtheirus</taxon>
    </lineage>
</organism>
<dbReference type="AlphaFoldDB" id="A0A0K2T430"/>
<accession>A0A0K2T430</accession>
<proteinExistence type="predicted"/>